<evidence type="ECO:0000256" key="1">
    <source>
        <dbReference type="SAM" id="Coils"/>
    </source>
</evidence>
<sequence>MGKILDLFERKIDRRIEEVIKVDQADEDVVFNELTEYVVTPSIKNYFLEVLECYEETPRKPHEGIGVWVSGFFGSGKSSFAKILGYILEGRMVKGRPASEIFAEQAADDRITVLLRKINRQIPTAAVIFDLATDRGVTSGAEMLTEIAYRAFLGHLGYSDDLDLAELEIALESAGRLEQFRQLYAEMYGQPWEEGREYIGFAKSEASAVMHRLDPATYPAADSWARTARHVDISANDFAVRAFELLERRRPGTRNLVFVVDEVGQYVSRSTEKMLDLQGLVQAFGRVGRGRAWLVVTSQEKLDEVVDNLEGKKSELARLRDRFPLNVDLAPADISEVTSRRVLTKKPAAEEALQELYRCHQGALGTHTALTGGVHQPLDPETFARLYPFVPYQIDLIINIVSGMRTQSGVSRHMGGSNRTIIKLAQQLIIHPRVNLGEEEVGRLVTLDMVYDLMEGNISYERKKDIVEIARAYPDPLVSRVARAVCLLEFSYKVPGTAENIAAVLYPAVGAPSLLPRVREALEILVRDRRIKEGEEGYELLTAEGKLWEEKRQGFGLDAPDEKRLQREFVDGVFKTLKPYRHAGLKNFTPALELHGERLGREGDVPFILYLASDEQYGRVCDEAREKSRAEQNSLFWVVPLDEQVQNLFVEVYRSEKMVETHEREMLTRELGQLVADEKRRLSVLKQRLSGAISLALLNGTTYFQGVAREARGLGDNLQAVVHALLELSVPVIFDRFDLAAVPVKGEEAGQLLASTNLVGLPAVVYDGPGGLHLVHKKGRTYMINLNAPCLTHVQSFIAEEYRKTSQPVSGRALETRFRGFGYGWDLEVIMLIAAALFRGAAVEVYSQGRLYRSYTVAAAREVFLKVPLFRAAGFTPRQGSLTLTDLVNAAQAYQEIYGETPEHEVEAIFEGLRQAFQKEKEIILPILTAMHHEGLPGRDNLESFLATIQGIMESAPDEAVKVFADQRQEFKAAIDALRGLQEALSGENLARLKRARMVLDRAWPVLQKYGRPDDGLVEAAGRLKENLAAPSFYRRLPAINADTAVLAAAYGKLYRQVFAQRAEAYRAVLEEIRNRPEWITVPYELRPRVTGRLEEKAGLDMEIRDDLTFQPPVEQMKSDLDAVDSLRRAALLELEKLTAPQVPIRRVRLGKFVRTSLSSVEELDAALARLREECIKAFAEGARVIIE</sequence>
<organism evidence="2 3">
    <name type="scientific">Desulfofundulus thermosubterraneus DSM 16057</name>
    <dbReference type="NCBI Taxonomy" id="1121432"/>
    <lineage>
        <taxon>Bacteria</taxon>
        <taxon>Bacillati</taxon>
        <taxon>Bacillota</taxon>
        <taxon>Clostridia</taxon>
        <taxon>Eubacteriales</taxon>
        <taxon>Peptococcaceae</taxon>
        <taxon>Desulfofundulus</taxon>
    </lineage>
</organism>
<name>A0A1M6ARM4_9FIRM</name>
<dbReference type="OrthoDB" id="3201900at2"/>
<keyword evidence="1" id="KW-0175">Coiled coil</keyword>
<dbReference type="NCBIfam" id="NF033441">
    <property type="entry name" value="BREX_BrxC"/>
    <property type="match status" value="1"/>
</dbReference>
<dbReference type="InterPro" id="IPR047679">
    <property type="entry name" value="BREX_BrxC"/>
</dbReference>
<accession>A0A1M6ARM4</accession>
<reference evidence="3" key="1">
    <citation type="submission" date="2016-11" db="EMBL/GenBank/DDBJ databases">
        <authorList>
            <person name="Varghese N."/>
            <person name="Submissions S."/>
        </authorList>
    </citation>
    <scope>NUCLEOTIDE SEQUENCE [LARGE SCALE GENOMIC DNA]</scope>
    <source>
        <strain evidence="3">DSM 16057</strain>
    </source>
</reference>
<dbReference type="RefSeq" id="WP_072866936.1">
    <property type="nucleotide sequence ID" value="NZ_FQZM01000003.1"/>
</dbReference>
<evidence type="ECO:0008006" key="4">
    <source>
        <dbReference type="Google" id="ProtNLM"/>
    </source>
</evidence>
<evidence type="ECO:0000313" key="3">
    <source>
        <dbReference type="Proteomes" id="UP000184529"/>
    </source>
</evidence>
<gene>
    <name evidence="2" type="ORF">SAMN02745219_00251</name>
</gene>
<evidence type="ECO:0000313" key="2">
    <source>
        <dbReference type="EMBL" id="SHI39179.1"/>
    </source>
</evidence>
<dbReference type="Proteomes" id="UP000184529">
    <property type="component" value="Unassembled WGS sequence"/>
</dbReference>
<dbReference type="EMBL" id="FQZM01000003">
    <property type="protein sequence ID" value="SHI39179.1"/>
    <property type="molecule type" value="Genomic_DNA"/>
</dbReference>
<dbReference type="AlphaFoldDB" id="A0A1M6ARM4"/>
<proteinExistence type="predicted"/>
<keyword evidence="3" id="KW-1185">Reference proteome</keyword>
<feature type="coiled-coil region" evidence="1">
    <location>
        <begin position="1154"/>
        <end position="1181"/>
    </location>
</feature>
<dbReference type="STRING" id="1121432.SAMN02745219_00251"/>
<protein>
    <recommendedName>
        <fullName evidence="4">BREX system P-loop protein BrxC</fullName>
    </recommendedName>
</protein>